<dbReference type="SUPFAM" id="SSF58069">
    <property type="entry name" value="Virus ectodomain"/>
    <property type="match status" value="1"/>
</dbReference>
<dbReference type="AlphaFoldDB" id="A0A8C6GCU0"/>
<feature type="transmembrane region" description="Helical" evidence="1">
    <location>
        <begin position="620"/>
        <end position="646"/>
    </location>
</feature>
<keyword evidence="1" id="KW-1133">Transmembrane helix</keyword>
<feature type="signal peptide" evidence="2">
    <location>
        <begin position="1"/>
        <end position="29"/>
    </location>
</feature>
<accession>A0A8C6GCU0</accession>
<dbReference type="InterPro" id="IPR008981">
    <property type="entry name" value="FMuLV_rcpt-bd"/>
</dbReference>
<dbReference type="PANTHER" id="PTHR10424:SF82">
    <property type="entry name" value="ENVELOPE GLYCOPROTEIN-RELATED"/>
    <property type="match status" value="1"/>
</dbReference>
<evidence type="ECO:0000256" key="2">
    <source>
        <dbReference type="SAM" id="SignalP"/>
    </source>
</evidence>
<reference evidence="3" key="1">
    <citation type="submission" date="2025-08" db="UniProtKB">
        <authorList>
            <consortium name="Ensembl"/>
        </authorList>
    </citation>
    <scope>IDENTIFICATION</scope>
</reference>
<reference evidence="3" key="2">
    <citation type="submission" date="2025-09" db="UniProtKB">
        <authorList>
            <consortium name="Ensembl"/>
        </authorList>
    </citation>
    <scope>IDENTIFICATION</scope>
</reference>
<dbReference type="InterPro" id="IPR018154">
    <property type="entry name" value="TLV/ENV_coat_polyprotein"/>
</dbReference>
<evidence type="ECO:0008006" key="5">
    <source>
        <dbReference type="Google" id="ProtNLM"/>
    </source>
</evidence>
<sequence>MKKTMKTIGQWQPLTILLSFVCAAGATLSLGNHNPHAPIQQSWEVLNEEGNIVWATTAVHPLWTWWPDLTPDICKLAAGSPKWDIPDHTDLSNPPSEQRCVPGGIGNSYGCSGQFYQANLRAAQFYVCPGQGRSKRLQQECGGASDYFCGKWTCETTGETYWKPSSDWDLITVKRGSGYDKSNQGERNPYKYPENGCAFKNSPSGPCKGKYCNPLLIRFTEKGKQHRLSWLKGNRWGWRIYIPLRDPGFIFTIRLTVRDPVVTLVGPNKVLIEQGPPVVPAPPKVPTIPAPPTPQPNTVVPFLGTNTTNTPLIKPTLASSPPLGTENRLVSLVQGAFLALNRTNPNMTQSCWLCYASSPPYYEGIAQIRTYNTTSDHSQCLWGENRKLTLAAVSGRGLCLGQVPQDKGHLCNQTQNIQSSKSGQYLVPPPLDTVWACNTGLTPCVSMSVFNSSKDFCILVQLIPRLLYHDDRSFLDKFEHRVRWRREPVTLTLAVLLGLGVAAGVGTGTAALIKTPQYYEELRAAMDVDLRTIEQSITKLEESLTSLSEVVLQNRMGLDLLFLKEGGLCAALKEECCFYVDHSGVIKDSMAKLRERLDIRKRERESQQGWFESWFNKSPWLTTLLSTIAGPLITLMLLLTFGPCILNKLVAFIRERINAVQVMVLRQQYRVLQEVENSL</sequence>
<dbReference type="SUPFAM" id="SSF49830">
    <property type="entry name" value="ENV polyprotein, receptor-binding domain"/>
    <property type="match status" value="1"/>
</dbReference>
<evidence type="ECO:0000313" key="3">
    <source>
        <dbReference type="Ensembl" id="ENSMSIP00000003981.1"/>
    </source>
</evidence>
<organism evidence="3 4">
    <name type="scientific">Mus spicilegus</name>
    <name type="common">Mound-building mouse</name>
    <dbReference type="NCBI Taxonomy" id="10103"/>
    <lineage>
        <taxon>Eukaryota</taxon>
        <taxon>Metazoa</taxon>
        <taxon>Chordata</taxon>
        <taxon>Craniata</taxon>
        <taxon>Vertebrata</taxon>
        <taxon>Euteleostomi</taxon>
        <taxon>Mammalia</taxon>
        <taxon>Eutheria</taxon>
        <taxon>Euarchontoglires</taxon>
        <taxon>Glires</taxon>
        <taxon>Rodentia</taxon>
        <taxon>Myomorpha</taxon>
        <taxon>Muroidea</taxon>
        <taxon>Muridae</taxon>
        <taxon>Murinae</taxon>
        <taxon>Mus</taxon>
        <taxon>Mus</taxon>
    </lineage>
</organism>
<dbReference type="Gene3D" id="1.10.287.210">
    <property type="match status" value="1"/>
</dbReference>
<dbReference type="Pfam" id="PF00429">
    <property type="entry name" value="TLV_coat"/>
    <property type="match status" value="1"/>
</dbReference>
<name>A0A8C6GCU0_MUSSI</name>
<feature type="transmembrane region" description="Helical" evidence="1">
    <location>
        <begin position="489"/>
        <end position="513"/>
    </location>
</feature>
<keyword evidence="4" id="KW-1185">Reference proteome</keyword>
<keyword evidence="1" id="KW-0812">Transmembrane</keyword>
<dbReference type="Gene3D" id="3.90.310.10">
    <property type="entry name" value="ENV polyprotein, receptor-binding domain"/>
    <property type="match status" value="1"/>
</dbReference>
<evidence type="ECO:0000256" key="1">
    <source>
        <dbReference type="SAM" id="Phobius"/>
    </source>
</evidence>
<keyword evidence="2" id="KW-0732">Signal</keyword>
<dbReference type="GeneTree" id="ENSGT00690000102286"/>
<feature type="chain" id="PRO_5034075802" description="Envelope protein" evidence="2">
    <location>
        <begin position="30"/>
        <end position="679"/>
    </location>
</feature>
<evidence type="ECO:0000313" key="4">
    <source>
        <dbReference type="Proteomes" id="UP000694415"/>
    </source>
</evidence>
<dbReference type="Ensembl" id="ENSMSIT00000005062.1">
    <property type="protein sequence ID" value="ENSMSIP00000003981.1"/>
    <property type="gene ID" value="ENSMSIG00000003693.1"/>
</dbReference>
<dbReference type="CDD" id="cd09851">
    <property type="entry name" value="HTLV-1-like_HR1-HR2"/>
    <property type="match status" value="1"/>
</dbReference>
<keyword evidence="1" id="KW-0472">Membrane</keyword>
<dbReference type="Proteomes" id="UP000694415">
    <property type="component" value="Unplaced"/>
</dbReference>
<dbReference type="PANTHER" id="PTHR10424">
    <property type="entry name" value="VIRAL ENVELOPE PROTEIN"/>
    <property type="match status" value="1"/>
</dbReference>
<proteinExistence type="predicted"/>
<protein>
    <recommendedName>
        <fullName evidence="5">Envelope protein</fullName>
    </recommendedName>
</protein>